<proteinExistence type="predicted"/>
<gene>
    <name evidence="1" type="ORF">RFULGI_LOCUS3534</name>
</gene>
<dbReference type="Proteomes" id="UP000789396">
    <property type="component" value="Unassembled WGS sequence"/>
</dbReference>
<dbReference type="EMBL" id="CAJVPZ010003120">
    <property type="protein sequence ID" value="CAG8525110.1"/>
    <property type="molecule type" value="Genomic_DNA"/>
</dbReference>
<protein>
    <submittedName>
        <fullName evidence="1">17370_t:CDS:1</fullName>
    </submittedName>
</protein>
<name>A0A9N9ACA6_9GLOM</name>
<reference evidence="1" key="1">
    <citation type="submission" date="2021-06" db="EMBL/GenBank/DDBJ databases">
        <authorList>
            <person name="Kallberg Y."/>
            <person name="Tangrot J."/>
            <person name="Rosling A."/>
        </authorList>
    </citation>
    <scope>NUCLEOTIDE SEQUENCE</scope>
    <source>
        <strain evidence="1">IN212</strain>
    </source>
</reference>
<sequence>FLRIAVQAKSRYFSYYRGIFKQLKTYVDDISKVISSSEDDTTSVIKKNNITSEHTKYANQAEILSWYYYAEGFEKEVKKILNNTRITINKTKSKVYKKLLTHLVDVDL</sequence>
<accession>A0A9N9ACA6</accession>
<organism evidence="1 2">
    <name type="scientific">Racocetra fulgida</name>
    <dbReference type="NCBI Taxonomy" id="60492"/>
    <lineage>
        <taxon>Eukaryota</taxon>
        <taxon>Fungi</taxon>
        <taxon>Fungi incertae sedis</taxon>
        <taxon>Mucoromycota</taxon>
        <taxon>Glomeromycotina</taxon>
        <taxon>Glomeromycetes</taxon>
        <taxon>Diversisporales</taxon>
        <taxon>Gigasporaceae</taxon>
        <taxon>Racocetra</taxon>
    </lineage>
</organism>
<keyword evidence="2" id="KW-1185">Reference proteome</keyword>
<evidence type="ECO:0000313" key="2">
    <source>
        <dbReference type="Proteomes" id="UP000789396"/>
    </source>
</evidence>
<dbReference type="AlphaFoldDB" id="A0A9N9ACA6"/>
<feature type="non-terminal residue" evidence="1">
    <location>
        <position position="1"/>
    </location>
</feature>
<comment type="caution">
    <text evidence="1">The sequence shown here is derived from an EMBL/GenBank/DDBJ whole genome shotgun (WGS) entry which is preliminary data.</text>
</comment>
<evidence type="ECO:0000313" key="1">
    <source>
        <dbReference type="EMBL" id="CAG8525110.1"/>
    </source>
</evidence>